<comment type="cofactor">
    <cofactor evidence="1">
        <name>[4Fe-4S] cluster</name>
        <dbReference type="ChEBI" id="CHEBI:49883"/>
    </cofactor>
</comment>
<keyword evidence="2" id="KW-0949">S-adenosyl-L-methionine</keyword>
<gene>
    <name evidence="7" type="ordered locus">Ferp_1740</name>
</gene>
<dbReference type="PANTHER" id="PTHR43409:SF4">
    <property type="entry name" value="RADICAL SAM SUPERFAMILY PROTEIN"/>
    <property type="match status" value="1"/>
</dbReference>
<dbReference type="SUPFAM" id="SSF102114">
    <property type="entry name" value="Radical SAM enzymes"/>
    <property type="match status" value="1"/>
</dbReference>
<dbReference type="eggNOG" id="arCOG01363">
    <property type="taxonomic scope" value="Archaea"/>
</dbReference>
<evidence type="ECO:0000256" key="3">
    <source>
        <dbReference type="ARBA" id="ARBA00022723"/>
    </source>
</evidence>
<keyword evidence="4" id="KW-0408">Iron</keyword>
<keyword evidence="3" id="KW-0479">Metal-binding</keyword>
<dbReference type="InterPro" id="IPR006638">
    <property type="entry name" value="Elp3/MiaA/NifB-like_rSAM"/>
</dbReference>
<dbReference type="STRING" id="589924.Ferp_1740"/>
<dbReference type="HOGENOM" id="CLU_044464_1_0_2"/>
<dbReference type="SMART" id="SM00729">
    <property type="entry name" value="Elp3"/>
    <property type="match status" value="1"/>
</dbReference>
<dbReference type="InterPro" id="IPR023404">
    <property type="entry name" value="rSAM_horseshoe"/>
</dbReference>
<dbReference type="GeneID" id="8779267"/>
<dbReference type="InterPro" id="IPR058240">
    <property type="entry name" value="rSAM_sf"/>
</dbReference>
<evidence type="ECO:0000256" key="1">
    <source>
        <dbReference type="ARBA" id="ARBA00001966"/>
    </source>
</evidence>
<dbReference type="CDD" id="cd01335">
    <property type="entry name" value="Radical_SAM"/>
    <property type="match status" value="1"/>
</dbReference>
<keyword evidence="8" id="KW-1185">Reference proteome</keyword>
<organism evidence="7 8">
    <name type="scientific">Ferroglobus placidus (strain DSM 10642 / AEDII12DO)</name>
    <dbReference type="NCBI Taxonomy" id="589924"/>
    <lineage>
        <taxon>Archaea</taxon>
        <taxon>Methanobacteriati</taxon>
        <taxon>Methanobacteriota</taxon>
        <taxon>Archaeoglobi</taxon>
        <taxon>Archaeoglobales</taxon>
        <taxon>Archaeoglobaceae</taxon>
        <taxon>Ferroglobus</taxon>
    </lineage>
</organism>
<proteinExistence type="predicted"/>
<protein>
    <submittedName>
        <fullName evidence="7">Radical SAM domain protein</fullName>
    </submittedName>
</protein>
<dbReference type="PANTHER" id="PTHR43409">
    <property type="entry name" value="ANAEROBIC MAGNESIUM-PROTOPORPHYRIN IX MONOMETHYL ESTER CYCLASE-RELATED"/>
    <property type="match status" value="1"/>
</dbReference>
<evidence type="ECO:0000256" key="5">
    <source>
        <dbReference type="ARBA" id="ARBA00023014"/>
    </source>
</evidence>
<evidence type="ECO:0000256" key="2">
    <source>
        <dbReference type="ARBA" id="ARBA00022691"/>
    </source>
</evidence>
<evidence type="ECO:0000313" key="7">
    <source>
        <dbReference type="EMBL" id="ADC65884.1"/>
    </source>
</evidence>
<dbReference type="InterPro" id="IPR051198">
    <property type="entry name" value="BchE-like"/>
</dbReference>
<dbReference type="RefSeq" id="WP_012966223.1">
    <property type="nucleotide sequence ID" value="NC_013849.1"/>
</dbReference>
<dbReference type="PaxDb" id="589924-Ferp_1740"/>
<dbReference type="EMBL" id="CP001899">
    <property type="protein sequence ID" value="ADC65884.1"/>
    <property type="molecule type" value="Genomic_DNA"/>
</dbReference>
<dbReference type="AlphaFoldDB" id="D3RZH1"/>
<dbReference type="GO" id="GO:0046872">
    <property type="term" value="F:metal ion binding"/>
    <property type="evidence" value="ECO:0007669"/>
    <property type="project" value="UniProtKB-KW"/>
</dbReference>
<dbReference type="Pfam" id="PF04055">
    <property type="entry name" value="Radical_SAM"/>
    <property type="match status" value="1"/>
</dbReference>
<keyword evidence="5" id="KW-0411">Iron-sulfur</keyword>
<name>D3RZH1_FERPA</name>
<dbReference type="PROSITE" id="PS51918">
    <property type="entry name" value="RADICAL_SAM"/>
    <property type="match status" value="1"/>
</dbReference>
<accession>D3RZH1</accession>
<dbReference type="Proteomes" id="UP000002613">
    <property type="component" value="Chromosome"/>
</dbReference>
<dbReference type="InterPro" id="IPR007197">
    <property type="entry name" value="rSAM"/>
</dbReference>
<evidence type="ECO:0000259" key="6">
    <source>
        <dbReference type="PROSITE" id="PS51918"/>
    </source>
</evidence>
<dbReference type="GO" id="GO:0051536">
    <property type="term" value="F:iron-sulfur cluster binding"/>
    <property type="evidence" value="ECO:0007669"/>
    <property type="project" value="UniProtKB-KW"/>
</dbReference>
<feature type="domain" description="Radical SAM core" evidence="6">
    <location>
        <begin position="9"/>
        <end position="245"/>
    </location>
</feature>
<dbReference type="SFLD" id="SFLDS00029">
    <property type="entry name" value="Radical_SAM"/>
    <property type="match status" value="1"/>
</dbReference>
<dbReference type="OrthoDB" id="2305at2157"/>
<reference evidence="7 8" key="2">
    <citation type="journal article" date="2011" name="Stand. Genomic Sci.">
        <title>Complete genome sequence of Ferroglobus placidus AEDII12DO.</title>
        <authorList>
            <person name="Anderson I."/>
            <person name="Risso C."/>
            <person name="Holmes D."/>
            <person name="Lucas S."/>
            <person name="Copeland A."/>
            <person name="Lapidus A."/>
            <person name="Cheng J.F."/>
            <person name="Bruce D."/>
            <person name="Goodwin L."/>
            <person name="Pitluck S."/>
            <person name="Saunders E."/>
            <person name="Brettin T."/>
            <person name="Detter J.C."/>
            <person name="Han C."/>
            <person name="Tapia R."/>
            <person name="Larimer F."/>
            <person name="Land M."/>
            <person name="Hauser L."/>
            <person name="Woyke T."/>
            <person name="Lovley D."/>
            <person name="Kyrpides N."/>
            <person name="Ivanova N."/>
        </authorList>
    </citation>
    <scope>NUCLEOTIDE SEQUENCE [LARGE SCALE GENOMIC DNA]</scope>
    <source>
        <strain evidence="8">DSM 10642 / AEDII12DO</strain>
    </source>
</reference>
<reference evidence="8" key="1">
    <citation type="submission" date="2010-02" db="EMBL/GenBank/DDBJ databases">
        <title>Complete sequence of Ferroglobus placidus DSM 10642.</title>
        <authorList>
            <consortium name="US DOE Joint Genome Institute"/>
            <person name="Lucas S."/>
            <person name="Copeland A."/>
            <person name="Lapidus A."/>
            <person name="Cheng J.-F."/>
            <person name="Bruce D."/>
            <person name="Goodwin L."/>
            <person name="Pitluck S."/>
            <person name="Saunders E."/>
            <person name="Brettin T."/>
            <person name="Detter J.C."/>
            <person name="Han C."/>
            <person name="Tapia R."/>
            <person name="Larimer F."/>
            <person name="Land M."/>
            <person name="Hauser L."/>
            <person name="Kyrpides N."/>
            <person name="Ivanova N."/>
            <person name="Holmes D."/>
            <person name="Lovley D."/>
            <person name="Kyrpides N."/>
            <person name="Anderson I.J."/>
            <person name="Woyke T."/>
        </authorList>
    </citation>
    <scope>NUCLEOTIDE SEQUENCE [LARGE SCALE GENOMIC DNA]</scope>
    <source>
        <strain evidence="8">DSM 10642 / AEDII12DO</strain>
    </source>
</reference>
<dbReference type="KEGG" id="fpl:Ferp_1740"/>
<evidence type="ECO:0000256" key="4">
    <source>
        <dbReference type="ARBA" id="ARBA00023004"/>
    </source>
</evidence>
<sequence>MIYDLPLFRPPSEAKSVILQATIGCSHNKCTFCGSYKMKKFREKSLEEIWRDLLILKEFYPDAKRMFIADGNAFCMSTEKLLKIISMAKKVFPNLERISIYATPMDILAKSDEEISLLAESGLRLIYLGIESGDDVVLKEVKKGATSKEILKAGRKAIENGVTLSVTAILGLGGRKRSEEHAENTAKLLNEMKPHYTAFLTLMVVEGTPLHRKVLRGEFELLNKKELLLELRRIVELLEYKTVFRANHASNYLPLKANLPEEKEKLLREIDFALEHPEVLKPDYLRAL</sequence>
<dbReference type="Gene3D" id="3.80.30.20">
    <property type="entry name" value="tm_1862 like domain"/>
    <property type="match status" value="1"/>
</dbReference>
<dbReference type="SFLD" id="SFLDG01095">
    <property type="entry name" value="Uncharacterised_Radical_SAM_Su"/>
    <property type="match status" value="1"/>
</dbReference>
<dbReference type="GO" id="GO:0003824">
    <property type="term" value="F:catalytic activity"/>
    <property type="evidence" value="ECO:0007669"/>
    <property type="project" value="InterPro"/>
</dbReference>
<evidence type="ECO:0000313" key="8">
    <source>
        <dbReference type="Proteomes" id="UP000002613"/>
    </source>
</evidence>
<dbReference type="SFLD" id="SFLDG01082">
    <property type="entry name" value="B12-binding_domain_containing"/>
    <property type="match status" value="1"/>
</dbReference>